<proteinExistence type="predicted"/>
<keyword evidence="1" id="KW-1185">Reference proteome</keyword>
<sequence length="345" mass="39001">MKVFVTMKSEFTYENVCEPTSSPKYLAVISKFASYYKALLCLRHSIILEPRSLLPRILALRWSAFLGEWEMAEMALAFEKTKEGKAPQKEATDDYVASHLTVVKGLVKCYSISGSALLKMAHSVNADTRTTFLTFEAQSLANWMCSHIPKVPANFSLDNVEPLDTFNCIHRAVVKSESVVKNRIPGIHKESEPLHFMKVSSNAIDFLKACASYAESCELRREYCVELLNVGMVHDAAFHSQLGLWCALKIGALFRIQQFVNVNTLIRQCVVQVEFKNDLQSCLDIMRIMYLRKLLPKNASGHSKEKDDVFIGSLVDMELPMLVSFYSIFVGTSFGFFFSSLYLMS</sequence>
<name>A0A158PCQ0_ANGCA</name>
<accession>A0A158PCQ0</accession>
<dbReference type="AlphaFoldDB" id="A0A158PCQ0"/>
<organism evidence="1 2">
    <name type="scientific">Angiostrongylus cantonensis</name>
    <name type="common">Rat lungworm</name>
    <dbReference type="NCBI Taxonomy" id="6313"/>
    <lineage>
        <taxon>Eukaryota</taxon>
        <taxon>Metazoa</taxon>
        <taxon>Ecdysozoa</taxon>
        <taxon>Nematoda</taxon>
        <taxon>Chromadorea</taxon>
        <taxon>Rhabditida</taxon>
        <taxon>Rhabditina</taxon>
        <taxon>Rhabditomorpha</taxon>
        <taxon>Strongyloidea</taxon>
        <taxon>Metastrongylidae</taxon>
        <taxon>Angiostrongylus</taxon>
    </lineage>
</organism>
<protein>
    <submittedName>
        <fullName evidence="2">PCI domain-containing protein</fullName>
    </submittedName>
</protein>
<evidence type="ECO:0000313" key="1">
    <source>
        <dbReference type="Proteomes" id="UP000035642"/>
    </source>
</evidence>
<dbReference type="STRING" id="6313.A0A158PCQ0"/>
<dbReference type="WBParaSite" id="ACAC_0001289501-mRNA-1">
    <property type="protein sequence ID" value="ACAC_0001289501-mRNA-1"/>
    <property type="gene ID" value="ACAC_0001289501"/>
</dbReference>
<evidence type="ECO:0000313" key="2">
    <source>
        <dbReference type="WBParaSite" id="ACAC_0001289501-mRNA-1"/>
    </source>
</evidence>
<dbReference type="Proteomes" id="UP000035642">
    <property type="component" value="Unassembled WGS sequence"/>
</dbReference>
<reference evidence="1" key="1">
    <citation type="submission" date="2012-09" db="EMBL/GenBank/DDBJ databases">
        <authorList>
            <person name="Martin A.A."/>
        </authorList>
    </citation>
    <scope>NUCLEOTIDE SEQUENCE</scope>
</reference>
<reference evidence="2" key="2">
    <citation type="submission" date="2016-04" db="UniProtKB">
        <authorList>
            <consortium name="WormBaseParasite"/>
        </authorList>
    </citation>
    <scope>IDENTIFICATION</scope>
</reference>